<evidence type="ECO:0000313" key="6">
    <source>
        <dbReference type="EMBL" id="MBC8594811.1"/>
    </source>
</evidence>
<organism evidence="6 7">
    <name type="scientific">Jilunia laotingensis</name>
    <dbReference type="NCBI Taxonomy" id="2763675"/>
    <lineage>
        <taxon>Bacteria</taxon>
        <taxon>Pseudomonadati</taxon>
        <taxon>Bacteroidota</taxon>
        <taxon>Bacteroidia</taxon>
        <taxon>Bacteroidales</taxon>
        <taxon>Bacteroidaceae</taxon>
        <taxon>Jilunia</taxon>
    </lineage>
</organism>
<keyword evidence="1" id="KW-0678">Repressor</keyword>
<protein>
    <submittedName>
        <fullName evidence="6">DeoR/GlpR transcriptional regulator</fullName>
    </submittedName>
</protein>
<dbReference type="InterPro" id="IPR037171">
    <property type="entry name" value="NagB/RpiA_transferase-like"/>
</dbReference>
<dbReference type="RefSeq" id="WP_262435900.1">
    <property type="nucleotide sequence ID" value="NZ_JACRTF010000001.1"/>
</dbReference>
<dbReference type="InterPro" id="IPR018356">
    <property type="entry name" value="Tscrpt_reg_HTH_DeoR_CS"/>
</dbReference>
<comment type="caution">
    <text evidence="6">The sequence shown here is derived from an EMBL/GenBank/DDBJ whole genome shotgun (WGS) entry which is preliminary data.</text>
</comment>
<dbReference type="Gene3D" id="3.40.50.1360">
    <property type="match status" value="1"/>
</dbReference>
<name>A0A926IRF3_9BACT</name>
<dbReference type="AlphaFoldDB" id="A0A926IRF3"/>
<keyword evidence="2" id="KW-0805">Transcription regulation</keyword>
<proteinExistence type="predicted"/>
<feature type="domain" description="HTH deoR-type" evidence="5">
    <location>
        <begin position="3"/>
        <end position="58"/>
    </location>
</feature>
<reference evidence="6" key="1">
    <citation type="submission" date="2020-08" db="EMBL/GenBank/DDBJ databases">
        <title>Genome public.</title>
        <authorList>
            <person name="Liu C."/>
            <person name="Sun Q."/>
        </authorList>
    </citation>
    <scope>NUCLEOTIDE SEQUENCE</scope>
    <source>
        <strain evidence="6">N12</strain>
    </source>
</reference>
<evidence type="ECO:0000256" key="3">
    <source>
        <dbReference type="ARBA" id="ARBA00023125"/>
    </source>
</evidence>
<dbReference type="PROSITE" id="PS51000">
    <property type="entry name" value="HTH_DEOR_2"/>
    <property type="match status" value="1"/>
</dbReference>
<dbReference type="InterPro" id="IPR036388">
    <property type="entry name" value="WH-like_DNA-bd_sf"/>
</dbReference>
<dbReference type="EMBL" id="JACRTF010000001">
    <property type="protein sequence ID" value="MBC8594811.1"/>
    <property type="molecule type" value="Genomic_DNA"/>
</dbReference>
<dbReference type="Pfam" id="PF00455">
    <property type="entry name" value="DeoRC"/>
    <property type="match status" value="1"/>
</dbReference>
<accession>A0A926IRF3</accession>
<keyword evidence="4" id="KW-0804">Transcription</keyword>
<dbReference type="PANTHER" id="PTHR30363">
    <property type="entry name" value="HTH-TYPE TRANSCRIPTIONAL REGULATOR SRLR-RELATED"/>
    <property type="match status" value="1"/>
</dbReference>
<dbReference type="InterPro" id="IPR014036">
    <property type="entry name" value="DeoR-like_C"/>
</dbReference>
<sequence length="249" mass="28089">MLKEERHQYILNRLNESSRIYITSLSSELGVSDDTLRRDLTELDERGLLTKVYGGAIPKAGISFEFVDRLNTDMAIKHQLAAKVIPLFQSNEVILMDGGTSNLEVARQLSPDIPLTIYTNSFPIANELMQKPQVELIFIGGKVFPPSQVTVGVTVFQTLQTIRPDWLVLGISNVHPQQGLTCPDREEAFVKRLMVERARQRIVIANSLKLNTAETYTVASLGDVDYLVTEDEKIDHIRKSWINQPKNII</sequence>
<dbReference type="GO" id="GO:0003677">
    <property type="term" value="F:DNA binding"/>
    <property type="evidence" value="ECO:0007669"/>
    <property type="project" value="UniProtKB-KW"/>
</dbReference>
<dbReference type="PRINTS" id="PR00037">
    <property type="entry name" value="HTHLACR"/>
</dbReference>
<dbReference type="Gene3D" id="1.10.10.10">
    <property type="entry name" value="Winged helix-like DNA-binding domain superfamily/Winged helix DNA-binding domain"/>
    <property type="match status" value="1"/>
</dbReference>
<dbReference type="PROSITE" id="PS00894">
    <property type="entry name" value="HTH_DEOR_1"/>
    <property type="match status" value="1"/>
</dbReference>
<keyword evidence="7" id="KW-1185">Reference proteome</keyword>
<dbReference type="InterPro" id="IPR001034">
    <property type="entry name" value="DeoR_HTH"/>
</dbReference>
<dbReference type="SMART" id="SM00420">
    <property type="entry name" value="HTH_DEOR"/>
    <property type="match status" value="1"/>
</dbReference>
<evidence type="ECO:0000256" key="4">
    <source>
        <dbReference type="ARBA" id="ARBA00023163"/>
    </source>
</evidence>
<dbReference type="GO" id="GO:0003700">
    <property type="term" value="F:DNA-binding transcription factor activity"/>
    <property type="evidence" value="ECO:0007669"/>
    <property type="project" value="InterPro"/>
</dbReference>
<dbReference type="InterPro" id="IPR050313">
    <property type="entry name" value="Carb_Metab_HTH_regulators"/>
</dbReference>
<evidence type="ECO:0000256" key="2">
    <source>
        <dbReference type="ARBA" id="ARBA00023015"/>
    </source>
</evidence>
<keyword evidence="3" id="KW-0238">DNA-binding</keyword>
<evidence type="ECO:0000313" key="7">
    <source>
        <dbReference type="Proteomes" id="UP000651085"/>
    </source>
</evidence>
<dbReference type="PANTHER" id="PTHR30363:SF4">
    <property type="entry name" value="GLYCEROL-3-PHOSPHATE REGULON REPRESSOR"/>
    <property type="match status" value="1"/>
</dbReference>
<dbReference type="SUPFAM" id="SSF100950">
    <property type="entry name" value="NagB/RpiA/CoA transferase-like"/>
    <property type="match status" value="1"/>
</dbReference>
<dbReference type="InterPro" id="IPR036390">
    <property type="entry name" value="WH_DNA-bd_sf"/>
</dbReference>
<evidence type="ECO:0000259" key="5">
    <source>
        <dbReference type="PROSITE" id="PS51000"/>
    </source>
</evidence>
<dbReference type="Proteomes" id="UP000651085">
    <property type="component" value="Unassembled WGS sequence"/>
</dbReference>
<evidence type="ECO:0000256" key="1">
    <source>
        <dbReference type="ARBA" id="ARBA00022491"/>
    </source>
</evidence>
<dbReference type="SMART" id="SM01134">
    <property type="entry name" value="DeoRC"/>
    <property type="match status" value="1"/>
</dbReference>
<gene>
    <name evidence="6" type="ORF">H8744_16500</name>
</gene>
<dbReference type="SUPFAM" id="SSF46785">
    <property type="entry name" value="Winged helix' DNA-binding domain"/>
    <property type="match status" value="1"/>
</dbReference>
<dbReference type="Pfam" id="PF08220">
    <property type="entry name" value="HTH_DeoR"/>
    <property type="match status" value="1"/>
</dbReference>